<dbReference type="AlphaFoldDB" id="A0AAD5XLZ5"/>
<dbReference type="EMBL" id="JADGJH010000086">
    <property type="protein sequence ID" value="KAJ3138796.1"/>
    <property type="molecule type" value="Genomic_DNA"/>
</dbReference>
<dbReference type="Proteomes" id="UP001211907">
    <property type="component" value="Unassembled WGS sequence"/>
</dbReference>
<sequence length="90" mass="9922">MVVLIDAAGFTLDDTTGLVRIELTPVLESKTLPQIGDEIAAIGAVRYDTNTDIFVIAATQLLDKNRNPNSGSIWLNDVIRIHEQIYFPLP</sequence>
<evidence type="ECO:0000313" key="2">
    <source>
        <dbReference type="Proteomes" id="UP001211907"/>
    </source>
</evidence>
<gene>
    <name evidence="1" type="ORF">HK100_012256</name>
</gene>
<evidence type="ECO:0000313" key="1">
    <source>
        <dbReference type="EMBL" id="KAJ3138796.1"/>
    </source>
</evidence>
<dbReference type="InterPro" id="IPR012340">
    <property type="entry name" value="NA-bd_OB-fold"/>
</dbReference>
<proteinExistence type="predicted"/>
<name>A0AAD5XLZ5_9FUNG</name>
<keyword evidence="2" id="KW-1185">Reference proteome</keyword>
<reference evidence="1" key="1">
    <citation type="submission" date="2020-05" db="EMBL/GenBank/DDBJ databases">
        <title>Phylogenomic resolution of chytrid fungi.</title>
        <authorList>
            <person name="Stajich J.E."/>
            <person name="Amses K."/>
            <person name="Simmons R."/>
            <person name="Seto K."/>
            <person name="Myers J."/>
            <person name="Bonds A."/>
            <person name="Quandt C.A."/>
            <person name="Barry K."/>
            <person name="Liu P."/>
            <person name="Grigoriev I."/>
            <person name="Longcore J.E."/>
            <person name="James T.Y."/>
        </authorList>
    </citation>
    <scope>NUCLEOTIDE SEQUENCE</scope>
    <source>
        <strain evidence="1">JEL0513</strain>
    </source>
</reference>
<accession>A0AAD5XLZ5</accession>
<organism evidence="1 2">
    <name type="scientific">Physocladia obscura</name>
    <dbReference type="NCBI Taxonomy" id="109957"/>
    <lineage>
        <taxon>Eukaryota</taxon>
        <taxon>Fungi</taxon>
        <taxon>Fungi incertae sedis</taxon>
        <taxon>Chytridiomycota</taxon>
        <taxon>Chytridiomycota incertae sedis</taxon>
        <taxon>Chytridiomycetes</taxon>
        <taxon>Chytridiales</taxon>
        <taxon>Chytriomycetaceae</taxon>
        <taxon>Physocladia</taxon>
    </lineage>
</organism>
<dbReference type="Gene3D" id="2.40.50.140">
    <property type="entry name" value="Nucleic acid-binding proteins"/>
    <property type="match status" value="1"/>
</dbReference>
<protein>
    <submittedName>
        <fullName evidence="1">Uncharacterized protein</fullName>
    </submittedName>
</protein>
<comment type="caution">
    <text evidence="1">The sequence shown here is derived from an EMBL/GenBank/DDBJ whole genome shotgun (WGS) entry which is preliminary data.</text>
</comment>